<proteinExistence type="predicted"/>
<reference evidence="1 2" key="1">
    <citation type="journal article" date="2021" name="Plant Biotechnol. J.">
        <title>Multi-omics assisted identification of the key and species-specific regulatory components of drought-tolerant mechanisms in Gossypium stocksii.</title>
        <authorList>
            <person name="Yu D."/>
            <person name="Ke L."/>
            <person name="Zhang D."/>
            <person name="Wu Y."/>
            <person name="Sun Y."/>
            <person name="Mei J."/>
            <person name="Sun J."/>
            <person name="Sun Y."/>
        </authorList>
    </citation>
    <scope>NUCLEOTIDE SEQUENCE [LARGE SCALE GENOMIC DNA]</scope>
    <source>
        <strain evidence="2">cv. E1</strain>
        <tissue evidence="1">Leaf</tissue>
    </source>
</reference>
<dbReference type="EMBL" id="JAIQCV010000008">
    <property type="protein sequence ID" value="KAH1072494.1"/>
    <property type="molecule type" value="Genomic_DNA"/>
</dbReference>
<protein>
    <recommendedName>
        <fullName evidence="3">MULE transposase domain-containing protein</fullName>
    </recommendedName>
</protein>
<organism evidence="1 2">
    <name type="scientific">Gossypium stocksii</name>
    <dbReference type="NCBI Taxonomy" id="47602"/>
    <lineage>
        <taxon>Eukaryota</taxon>
        <taxon>Viridiplantae</taxon>
        <taxon>Streptophyta</taxon>
        <taxon>Embryophyta</taxon>
        <taxon>Tracheophyta</taxon>
        <taxon>Spermatophyta</taxon>
        <taxon>Magnoliopsida</taxon>
        <taxon>eudicotyledons</taxon>
        <taxon>Gunneridae</taxon>
        <taxon>Pentapetalae</taxon>
        <taxon>rosids</taxon>
        <taxon>malvids</taxon>
        <taxon>Malvales</taxon>
        <taxon>Malvaceae</taxon>
        <taxon>Malvoideae</taxon>
        <taxon>Gossypium</taxon>
    </lineage>
</organism>
<gene>
    <name evidence="1" type="ORF">J1N35_024822</name>
</gene>
<evidence type="ECO:0000313" key="1">
    <source>
        <dbReference type="EMBL" id="KAH1072494.1"/>
    </source>
</evidence>
<name>A0A9D3V5E3_9ROSI</name>
<accession>A0A9D3V5E3</accession>
<dbReference type="Proteomes" id="UP000828251">
    <property type="component" value="Unassembled WGS sequence"/>
</dbReference>
<sequence>MAMRELYSDWDASYNELQGWIARMLEYVPEKMIDLQALPYKGPDGEIQSGKGVFHRLFWTFEPNLRRHVVREDNICLISDRSKGLLAAIRRSEVPWRSVYCIRHIAANFHRDYKNKDWKKELVNMAHELEPRRFRQRFARLESQMSSLPTDLRTSLGSIEN</sequence>
<dbReference type="OrthoDB" id="683469at2759"/>
<evidence type="ECO:0008006" key="3">
    <source>
        <dbReference type="Google" id="ProtNLM"/>
    </source>
</evidence>
<comment type="caution">
    <text evidence="1">The sequence shown here is derived from an EMBL/GenBank/DDBJ whole genome shotgun (WGS) entry which is preliminary data.</text>
</comment>
<dbReference type="AlphaFoldDB" id="A0A9D3V5E3"/>
<keyword evidence="2" id="KW-1185">Reference proteome</keyword>
<evidence type="ECO:0000313" key="2">
    <source>
        <dbReference type="Proteomes" id="UP000828251"/>
    </source>
</evidence>